<sequence>MNILVSQRYRWGVYALLAAVVALSIAMSAWISWLGDGIRRGATPLLREKVPMLHHLAEFESALLLHQLSLNKYFANSISRERFVMLERGTRRDMEAHLAFLERQPEHGEGVAKVRRAFDEVLALTPRFNAVADSGAADRIEAVLYELNARTNEIRTRVDLLQRDIETAVYGSSDSIVRRIDQFGMLVHLFDVVIVLTALFMIYHVSARLRSEDALAHQAVHDPLTGLPHRRSLERRLSQLEAQGSTLVLGKLDRFERVIGSLGYGQGDQLMFDVARRLGAAAAAHGGELFRLDGAVVAILYGAAPRNDGRAIEHLRSELQRPFRLDRHEIFVTLSLGLVDGRVDGGHPDTLLRKADAALQAAQRGGGDRLVEYSGTLHTQTLERLDMEADLQHALERGELELHYQPQQDLDSGELRGFEALLRWRRAGRLVSPAEFIPLAEETGLIVPIGEWVFAQACRQARLWSTGGQVSPVIAVNVSMRQFQQPDFVASIRRGLADSGVDPRCMEIELTESTAMHDPDKVLAVLQELRGLGLALAIDDFGTGYSSLAYLKRFPLNKLKIDQAFVRGMKLDRSGTDACIVQAVVGLAHSMKLTVLAEGVETAEQRARLVEVGCDEIQGYLYGRPLSAVHAGEFLTAAQVVAQPVPADRRPVRALLGEALSEPLTAQLAAA</sequence>
<comment type="caution">
    <text evidence="4">The sequence shown here is derived from an EMBL/GenBank/DDBJ whole genome shotgun (WGS) entry which is preliminary data.</text>
</comment>
<proteinExistence type="predicted"/>
<dbReference type="Pfam" id="PF00563">
    <property type="entry name" value="EAL"/>
    <property type="match status" value="1"/>
</dbReference>
<dbReference type="SMART" id="SM00052">
    <property type="entry name" value="EAL"/>
    <property type="match status" value="1"/>
</dbReference>
<dbReference type="InterPro" id="IPR000160">
    <property type="entry name" value="GGDEF_dom"/>
</dbReference>
<dbReference type="PROSITE" id="PS50887">
    <property type="entry name" value="GGDEF"/>
    <property type="match status" value="1"/>
</dbReference>
<dbReference type="Gene3D" id="3.20.20.450">
    <property type="entry name" value="EAL domain"/>
    <property type="match status" value="1"/>
</dbReference>
<dbReference type="EMBL" id="QFOD01000012">
    <property type="protein sequence ID" value="PZP30959.1"/>
    <property type="molecule type" value="Genomic_DNA"/>
</dbReference>
<dbReference type="InterPro" id="IPR050706">
    <property type="entry name" value="Cyclic-di-GMP_PDE-like"/>
</dbReference>
<reference evidence="4 5" key="1">
    <citation type="submission" date="2017-08" db="EMBL/GenBank/DDBJ databases">
        <title>Infants hospitalized years apart are colonized by the same room-sourced microbial strains.</title>
        <authorList>
            <person name="Brooks B."/>
            <person name="Olm M.R."/>
            <person name="Firek B.A."/>
            <person name="Baker R."/>
            <person name="Thomas B.C."/>
            <person name="Morowitz M.J."/>
            <person name="Banfield J.F."/>
        </authorList>
    </citation>
    <scope>NUCLEOTIDE SEQUENCE [LARGE SCALE GENOMIC DNA]</scope>
    <source>
        <strain evidence="4">S2_012_000_R2_81</strain>
    </source>
</reference>
<evidence type="ECO:0000259" key="2">
    <source>
        <dbReference type="PROSITE" id="PS50883"/>
    </source>
</evidence>
<dbReference type="InterPro" id="IPR001633">
    <property type="entry name" value="EAL_dom"/>
</dbReference>
<dbReference type="CDD" id="cd01949">
    <property type="entry name" value="GGDEF"/>
    <property type="match status" value="1"/>
</dbReference>
<dbReference type="SUPFAM" id="SSF55073">
    <property type="entry name" value="Nucleotide cyclase"/>
    <property type="match status" value="1"/>
</dbReference>
<dbReference type="SMART" id="SM00267">
    <property type="entry name" value="GGDEF"/>
    <property type="match status" value="1"/>
</dbReference>
<feature type="domain" description="GGDEF" evidence="3">
    <location>
        <begin position="243"/>
        <end position="375"/>
    </location>
</feature>
<dbReference type="SUPFAM" id="SSF141868">
    <property type="entry name" value="EAL domain-like"/>
    <property type="match status" value="1"/>
</dbReference>
<dbReference type="InterPro" id="IPR043128">
    <property type="entry name" value="Rev_trsase/Diguanyl_cyclase"/>
</dbReference>
<name>A0A2W5FN65_9BURK</name>
<feature type="transmembrane region" description="Helical" evidence="1">
    <location>
        <begin position="12"/>
        <end position="34"/>
    </location>
</feature>
<dbReference type="Pfam" id="PF00990">
    <property type="entry name" value="GGDEF"/>
    <property type="match status" value="1"/>
</dbReference>
<dbReference type="PROSITE" id="PS50883">
    <property type="entry name" value="EAL"/>
    <property type="match status" value="1"/>
</dbReference>
<feature type="domain" description="EAL" evidence="2">
    <location>
        <begin position="384"/>
        <end position="639"/>
    </location>
</feature>
<dbReference type="Gene3D" id="3.30.70.270">
    <property type="match status" value="1"/>
</dbReference>
<dbReference type="CDD" id="cd01948">
    <property type="entry name" value="EAL"/>
    <property type="match status" value="1"/>
</dbReference>
<keyword evidence="1" id="KW-1133">Transmembrane helix</keyword>
<dbReference type="InterPro" id="IPR029787">
    <property type="entry name" value="Nucleotide_cyclase"/>
</dbReference>
<dbReference type="InterPro" id="IPR035919">
    <property type="entry name" value="EAL_sf"/>
</dbReference>
<dbReference type="GO" id="GO:0071111">
    <property type="term" value="F:cyclic-guanylate-specific phosphodiesterase activity"/>
    <property type="evidence" value="ECO:0007669"/>
    <property type="project" value="InterPro"/>
</dbReference>
<evidence type="ECO:0000256" key="1">
    <source>
        <dbReference type="SAM" id="Phobius"/>
    </source>
</evidence>
<dbReference type="PANTHER" id="PTHR33121">
    <property type="entry name" value="CYCLIC DI-GMP PHOSPHODIESTERASE PDEF"/>
    <property type="match status" value="1"/>
</dbReference>
<protein>
    <submittedName>
        <fullName evidence="4">GGDEF-domain containing protein</fullName>
    </submittedName>
</protein>
<evidence type="ECO:0000259" key="3">
    <source>
        <dbReference type="PROSITE" id="PS50887"/>
    </source>
</evidence>
<organism evidence="4 5">
    <name type="scientific">Roseateles depolymerans</name>
    <dbReference type="NCBI Taxonomy" id="76731"/>
    <lineage>
        <taxon>Bacteria</taxon>
        <taxon>Pseudomonadati</taxon>
        <taxon>Pseudomonadota</taxon>
        <taxon>Betaproteobacteria</taxon>
        <taxon>Burkholderiales</taxon>
        <taxon>Sphaerotilaceae</taxon>
        <taxon>Roseateles</taxon>
    </lineage>
</organism>
<dbReference type="Proteomes" id="UP000249633">
    <property type="component" value="Unassembled WGS sequence"/>
</dbReference>
<keyword evidence="1" id="KW-0812">Transmembrane</keyword>
<dbReference type="PANTHER" id="PTHR33121:SF70">
    <property type="entry name" value="SIGNALING PROTEIN YKOW"/>
    <property type="match status" value="1"/>
</dbReference>
<dbReference type="NCBIfam" id="TIGR00254">
    <property type="entry name" value="GGDEF"/>
    <property type="match status" value="1"/>
</dbReference>
<accession>A0A2W5FN65</accession>
<keyword evidence="1" id="KW-0472">Membrane</keyword>
<evidence type="ECO:0000313" key="5">
    <source>
        <dbReference type="Proteomes" id="UP000249633"/>
    </source>
</evidence>
<evidence type="ECO:0000313" key="4">
    <source>
        <dbReference type="EMBL" id="PZP30959.1"/>
    </source>
</evidence>
<gene>
    <name evidence="4" type="ORF">DI603_13575</name>
</gene>
<dbReference type="AlphaFoldDB" id="A0A2W5FN65"/>